<comment type="cofactor">
    <cofactor evidence="1">
        <name>FAD</name>
        <dbReference type="ChEBI" id="CHEBI:57692"/>
    </cofactor>
</comment>
<reference evidence="9 10" key="1">
    <citation type="submission" date="2022-03" db="EMBL/GenBank/DDBJ databases">
        <authorList>
            <person name="Macdonald S."/>
            <person name="Ahmed S."/>
            <person name="Newling K."/>
        </authorList>
    </citation>
    <scope>NUCLEOTIDE SEQUENCE [LARGE SCALE GENOMIC DNA]</scope>
</reference>
<evidence type="ECO:0000259" key="8">
    <source>
        <dbReference type="Pfam" id="PF01593"/>
    </source>
</evidence>
<dbReference type="Gene3D" id="3.90.660.10">
    <property type="match status" value="1"/>
</dbReference>
<keyword evidence="6" id="KW-0274">FAD</keyword>
<dbReference type="Gene3D" id="3.50.50.60">
    <property type="entry name" value="FAD/NAD(P)-binding domain"/>
    <property type="match status" value="2"/>
</dbReference>
<feature type="domain" description="Amine oxidase" evidence="8">
    <location>
        <begin position="14"/>
        <end position="542"/>
    </location>
</feature>
<gene>
    <name evidence="9" type="ORF">ERUC_LOCUS9575</name>
</gene>
<dbReference type="InterPro" id="IPR050281">
    <property type="entry name" value="Flavin_monoamine_oxidase"/>
</dbReference>
<dbReference type="PANTHER" id="PTHR10742:SF405">
    <property type="entry name" value="PEROXISOMAL N(1)-ACETYL-SPERMINE_SPERMIDINE OXIDASE"/>
    <property type="match status" value="1"/>
</dbReference>
<accession>A0ABC8JCS7</accession>
<dbReference type="SUPFAM" id="SSF51905">
    <property type="entry name" value="FAD/NAD(P)-binding domain"/>
    <property type="match status" value="1"/>
</dbReference>
<evidence type="ECO:0000256" key="3">
    <source>
        <dbReference type="ARBA" id="ARBA00005995"/>
    </source>
</evidence>
<dbReference type="InterPro" id="IPR036188">
    <property type="entry name" value="FAD/NAD-bd_sf"/>
</dbReference>
<dbReference type="PANTHER" id="PTHR10742">
    <property type="entry name" value="FLAVIN MONOAMINE OXIDASE"/>
    <property type="match status" value="1"/>
</dbReference>
<evidence type="ECO:0000256" key="4">
    <source>
        <dbReference type="ARBA" id="ARBA00022490"/>
    </source>
</evidence>
<sequence length="549" mass="60313">MAKKPRIVIIGAGMAGLTAANKLYTASNNAFDLSVVEGGSRIGGRINTSEFSAEKIEMGATWIHGIGGSPIYKIAEETGSLVSEEPWECMDPTVDKARTFAEGGFEIEPFIVEPVSALFNALMELAQGKEISQNDDEDCVSERLGEIYEIATRFCCSSGDGFNGSSVGSFLRSGFDAYWASVSKGENGEKKYGTWSRRSLEEAVFTMFSNTQRTYTSADDLYTLDYAAESEYQMFPGEEITIAKGYLSVIHHLASVLPQGVIELNRRVVKIEWGSGEEGPVKLHFSDGSVVFADHVIVTVSLGVLKAGIESDVEDGGLFSPPLPEFKSDAIRRLGYGVVNKLFVEVSQRSFPSLQLVFEKEDSEFRFVKIPWWMRRTATMAPIHSNSKVLLSWFAGKEALELEKLTEEEIMDGVLTTVSCLTGKEVKKDTGKVPKTLTNGSLREDDDEVVKIKKVLTSKWGGDPLFRGSYSYVAVGSSGDDLDAMAEPLPQINKKSGQVNGHVQAKVGELQVMFAGEATHRTHYSTTHGAYYSGLREANRLLKHYKCDF</sequence>
<dbReference type="EMBL" id="CAKOAT010097376">
    <property type="protein sequence ID" value="CAH8322321.1"/>
    <property type="molecule type" value="Genomic_DNA"/>
</dbReference>
<evidence type="ECO:0000256" key="6">
    <source>
        <dbReference type="ARBA" id="ARBA00022827"/>
    </source>
</evidence>
<dbReference type="GO" id="GO:0016491">
    <property type="term" value="F:oxidoreductase activity"/>
    <property type="evidence" value="ECO:0007669"/>
    <property type="project" value="UniProtKB-KW"/>
</dbReference>
<evidence type="ECO:0000256" key="5">
    <source>
        <dbReference type="ARBA" id="ARBA00022630"/>
    </source>
</evidence>
<organism evidence="9 10">
    <name type="scientific">Eruca vesicaria subsp. sativa</name>
    <name type="common">Garden rocket</name>
    <name type="synonym">Eruca sativa</name>
    <dbReference type="NCBI Taxonomy" id="29727"/>
    <lineage>
        <taxon>Eukaryota</taxon>
        <taxon>Viridiplantae</taxon>
        <taxon>Streptophyta</taxon>
        <taxon>Embryophyta</taxon>
        <taxon>Tracheophyta</taxon>
        <taxon>Spermatophyta</taxon>
        <taxon>Magnoliopsida</taxon>
        <taxon>eudicotyledons</taxon>
        <taxon>Gunneridae</taxon>
        <taxon>Pentapetalae</taxon>
        <taxon>rosids</taxon>
        <taxon>malvids</taxon>
        <taxon>Brassicales</taxon>
        <taxon>Brassicaceae</taxon>
        <taxon>Brassiceae</taxon>
        <taxon>Eruca</taxon>
    </lineage>
</organism>
<dbReference type="Proteomes" id="UP001642260">
    <property type="component" value="Unassembled WGS sequence"/>
</dbReference>
<evidence type="ECO:0000256" key="1">
    <source>
        <dbReference type="ARBA" id="ARBA00001974"/>
    </source>
</evidence>
<proteinExistence type="inferred from homology"/>
<dbReference type="GO" id="GO:0005737">
    <property type="term" value="C:cytoplasm"/>
    <property type="evidence" value="ECO:0007669"/>
    <property type="project" value="UniProtKB-SubCell"/>
</dbReference>
<keyword evidence="5" id="KW-0285">Flavoprotein</keyword>
<evidence type="ECO:0000256" key="7">
    <source>
        <dbReference type="ARBA" id="ARBA00023002"/>
    </source>
</evidence>
<dbReference type="SUPFAM" id="SSF54373">
    <property type="entry name" value="FAD-linked reductases, C-terminal domain"/>
    <property type="match status" value="1"/>
</dbReference>
<dbReference type="Pfam" id="PF01593">
    <property type="entry name" value="Amino_oxidase"/>
    <property type="match status" value="1"/>
</dbReference>
<comment type="subcellular location">
    <subcellularLocation>
        <location evidence="2">Cytoplasm</location>
    </subcellularLocation>
</comment>
<evidence type="ECO:0000313" key="9">
    <source>
        <dbReference type="EMBL" id="CAH8322321.1"/>
    </source>
</evidence>
<evidence type="ECO:0000313" key="10">
    <source>
        <dbReference type="Proteomes" id="UP001642260"/>
    </source>
</evidence>
<keyword evidence="4" id="KW-0963">Cytoplasm</keyword>
<evidence type="ECO:0000256" key="2">
    <source>
        <dbReference type="ARBA" id="ARBA00004496"/>
    </source>
</evidence>
<protein>
    <recommendedName>
        <fullName evidence="8">Amine oxidase domain-containing protein</fullName>
    </recommendedName>
</protein>
<keyword evidence="7" id="KW-0560">Oxidoreductase</keyword>
<comment type="similarity">
    <text evidence="3">Belongs to the flavin monoamine oxidase family.</text>
</comment>
<comment type="caution">
    <text evidence="9">The sequence shown here is derived from an EMBL/GenBank/DDBJ whole genome shotgun (WGS) entry which is preliminary data.</text>
</comment>
<keyword evidence="10" id="KW-1185">Reference proteome</keyword>
<dbReference type="AlphaFoldDB" id="A0ABC8JCS7"/>
<name>A0ABC8JCS7_ERUVS</name>
<dbReference type="InterPro" id="IPR002937">
    <property type="entry name" value="Amino_oxidase"/>
</dbReference>